<keyword evidence="3" id="KW-1185">Reference proteome</keyword>
<proteinExistence type="predicted"/>
<accession>A0A158QY11</accession>
<reference evidence="2 3" key="2">
    <citation type="submission" date="2018-11" db="EMBL/GenBank/DDBJ databases">
        <authorList>
            <consortium name="Pathogen Informatics"/>
        </authorList>
    </citation>
    <scope>NUCLEOTIDE SEQUENCE [LARGE SCALE GENOMIC DNA]</scope>
</reference>
<evidence type="ECO:0000256" key="1">
    <source>
        <dbReference type="SAM" id="MobiDB-lite"/>
    </source>
</evidence>
<dbReference type="EMBL" id="UYSL01019919">
    <property type="protein sequence ID" value="VDL71313.1"/>
    <property type="molecule type" value="Genomic_DNA"/>
</dbReference>
<dbReference type="WBParaSite" id="NBR_0000772301-mRNA-1">
    <property type="protein sequence ID" value="NBR_0000772301-mRNA-1"/>
    <property type="gene ID" value="NBR_0000772301"/>
</dbReference>
<reference evidence="4" key="1">
    <citation type="submission" date="2016-04" db="UniProtKB">
        <authorList>
            <consortium name="WormBaseParasite"/>
        </authorList>
    </citation>
    <scope>IDENTIFICATION</scope>
</reference>
<organism evidence="4">
    <name type="scientific">Nippostrongylus brasiliensis</name>
    <name type="common">Rat hookworm</name>
    <dbReference type="NCBI Taxonomy" id="27835"/>
    <lineage>
        <taxon>Eukaryota</taxon>
        <taxon>Metazoa</taxon>
        <taxon>Ecdysozoa</taxon>
        <taxon>Nematoda</taxon>
        <taxon>Chromadorea</taxon>
        <taxon>Rhabditida</taxon>
        <taxon>Rhabditina</taxon>
        <taxon>Rhabditomorpha</taxon>
        <taxon>Strongyloidea</taxon>
        <taxon>Heligmosomidae</taxon>
        <taxon>Nippostrongylus</taxon>
    </lineage>
</organism>
<evidence type="ECO:0000313" key="4">
    <source>
        <dbReference type="WBParaSite" id="NBR_0000772301-mRNA-1"/>
    </source>
</evidence>
<evidence type="ECO:0000313" key="3">
    <source>
        <dbReference type="Proteomes" id="UP000271162"/>
    </source>
</evidence>
<evidence type="ECO:0000313" key="2">
    <source>
        <dbReference type="EMBL" id="VDL71313.1"/>
    </source>
</evidence>
<feature type="compositionally biased region" description="Basic and acidic residues" evidence="1">
    <location>
        <begin position="30"/>
        <end position="39"/>
    </location>
</feature>
<dbReference type="AlphaFoldDB" id="A0A158QY11"/>
<protein>
    <submittedName>
        <fullName evidence="2 4">Uncharacterized protein</fullName>
    </submittedName>
</protein>
<feature type="compositionally biased region" description="Basic and acidic residues" evidence="1">
    <location>
        <begin position="50"/>
        <end position="77"/>
    </location>
</feature>
<sequence>MEALAWAVIDYFTLGLRRGFLAKPSGSELPVDRTEDRASKGPRKGFLLSSKKEENGATEKKKDEGGGGRRMTEEASPPHKSSKIYNKCSADNPPFSSSGLEPTGIPVSSCGGCRGVVYVSSTYHYKVLCLENCTMDLHSECLTILLRRQDIGSIDELKIHPALVYSFMDLDTVSGELSNEKKLCPNHPPEPLGPHGAVQVKESKPTMYAMEELLEPSLARSVENPSDAVFEGLRCLYSMDECRPAASPEDNKSSGFFGGLRRGFLAKRSESQVRVDSTEDRAPIKCSADNTPFSPSGPVSAGGLAFTCALCREVEYINSTYMYTVLCSENCTMELHSECLTKLLRRQNIGSIAELKTACVGKHKIMKVRDAVKSPTPIWSTYEQRQNIHIQRNTQRLTIPWKTEL</sequence>
<dbReference type="Proteomes" id="UP000271162">
    <property type="component" value="Unassembled WGS sequence"/>
</dbReference>
<feature type="region of interest" description="Disordered" evidence="1">
    <location>
        <begin position="22"/>
        <end position="87"/>
    </location>
</feature>
<name>A0A158QY11_NIPBR</name>
<gene>
    <name evidence="2" type="ORF">NBR_LOCUS7724</name>
</gene>